<protein>
    <recommendedName>
        <fullName evidence="1">J domain-containing protein</fullName>
    </recommendedName>
</protein>
<dbReference type="CDD" id="cd06257">
    <property type="entry name" value="DnaJ"/>
    <property type="match status" value="1"/>
</dbReference>
<dbReference type="InterPro" id="IPR036869">
    <property type="entry name" value="J_dom_sf"/>
</dbReference>
<dbReference type="AlphaFoldDB" id="A0A4S4EDG1"/>
<dbReference type="Pfam" id="PF00226">
    <property type="entry name" value="DnaJ"/>
    <property type="match status" value="1"/>
</dbReference>
<comment type="caution">
    <text evidence="2">The sequence shown here is derived from an EMBL/GenBank/DDBJ whole genome shotgun (WGS) entry which is preliminary data.</text>
</comment>
<sequence>MSRSAALIIVHMATPFVSRRKSTSPSFYTLCGSVSVENLEHVDHNGFTISTEDGLEAIKISKYVAQNTVGKGHDLADAVIESLPYVGAMTVSNLDARQPPWLSMVTEYMEMGSLYHLIHVSGLKKRLSWRRRVKMICDICSIHIQETMSSTLDLIDEAEEALLAITLRNKTFLMNNFSEAVNLATMAKQRYPSFDYIDKFLKAYSIHSDATNNKLGNGEIDWYAVLGGVDSKSETKDIKKQYQKLALLVHPDKNASLAAEGAFKIVSTAWEVLSETSTRKAYDDRRDLFRRRVDNTTTGTSQPSWWPSSFGTRECPRCREPCFYLSQKRVSIYCFRCERKFAFPSTAAPAPSRVRRCIFCHGVCHYQSANGYETVTCTQCSFRQSVPTMPGWTPLFGVRFDG</sequence>
<dbReference type="InterPro" id="IPR011009">
    <property type="entry name" value="Kinase-like_dom_sf"/>
</dbReference>
<feature type="domain" description="J" evidence="1">
    <location>
        <begin position="221"/>
        <end position="286"/>
    </location>
</feature>
<name>A0A4S4EDG1_CAMSN</name>
<dbReference type="Gene3D" id="1.10.510.10">
    <property type="entry name" value="Transferase(Phosphotransferase) domain 1"/>
    <property type="match status" value="1"/>
</dbReference>
<dbReference type="SMART" id="SM00271">
    <property type="entry name" value="DnaJ"/>
    <property type="match status" value="1"/>
</dbReference>
<organism evidence="2 3">
    <name type="scientific">Camellia sinensis var. sinensis</name>
    <name type="common">China tea</name>
    <dbReference type="NCBI Taxonomy" id="542762"/>
    <lineage>
        <taxon>Eukaryota</taxon>
        <taxon>Viridiplantae</taxon>
        <taxon>Streptophyta</taxon>
        <taxon>Embryophyta</taxon>
        <taxon>Tracheophyta</taxon>
        <taxon>Spermatophyta</taxon>
        <taxon>Magnoliopsida</taxon>
        <taxon>eudicotyledons</taxon>
        <taxon>Gunneridae</taxon>
        <taxon>Pentapetalae</taxon>
        <taxon>asterids</taxon>
        <taxon>Ericales</taxon>
        <taxon>Theaceae</taxon>
        <taxon>Camellia</taxon>
    </lineage>
</organism>
<dbReference type="SUPFAM" id="SSF56112">
    <property type="entry name" value="Protein kinase-like (PK-like)"/>
    <property type="match status" value="1"/>
</dbReference>
<evidence type="ECO:0000313" key="3">
    <source>
        <dbReference type="Proteomes" id="UP000306102"/>
    </source>
</evidence>
<dbReference type="EMBL" id="SDRB02005397">
    <property type="protein sequence ID" value="THG14368.1"/>
    <property type="molecule type" value="Genomic_DNA"/>
</dbReference>
<gene>
    <name evidence="2" type="ORF">TEA_018922</name>
</gene>
<dbReference type="Gene3D" id="1.10.287.110">
    <property type="entry name" value="DnaJ domain"/>
    <property type="match status" value="1"/>
</dbReference>
<dbReference type="PRINTS" id="PR00625">
    <property type="entry name" value="JDOMAIN"/>
</dbReference>
<evidence type="ECO:0000313" key="2">
    <source>
        <dbReference type="EMBL" id="THG14368.1"/>
    </source>
</evidence>
<dbReference type="Proteomes" id="UP000306102">
    <property type="component" value="Unassembled WGS sequence"/>
</dbReference>
<reference evidence="2 3" key="1">
    <citation type="journal article" date="2018" name="Proc. Natl. Acad. Sci. U.S.A.">
        <title>Draft genome sequence of Camellia sinensis var. sinensis provides insights into the evolution of the tea genome and tea quality.</title>
        <authorList>
            <person name="Wei C."/>
            <person name="Yang H."/>
            <person name="Wang S."/>
            <person name="Zhao J."/>
            <person name="Liu C."/>
            <person name="Gao L."/>
            <person name="Xia E."/>
            <person name="Lu Y."/>
            <person name="Tai Y."/>
            <person name="She G."/>
            <person name="Sun J."/>
            <person name="Cao H."/>
            <person name="Tong W."/>
            <person name="Gao Q."/>
            <person name="Li Y."/>
            <person name="Deng W."/>
            <person name="Jiang X."/>
            <person name="Wang W."/>
            <person name="Chen Q."/>
            <person name="Zhang S."/>
            <person name="Li H."/>
            <person name="Wu J."/>
            <person name="Wang P."/>
            <person name="Li P."/>
            <person name="Shi C."/>
            <person name="Zheng F."/>
            <person name="Jian J."/>
            <person name="Huang B."/>
            <person name="Shan D."/>
            <person name="Shi M."/>
            <person name="Fang C."/>
            <person name="Yue Y."/>
            <person name="Li F."/>
            <person name="Li D."/>
            <person name="Wei S."/>
            <person name="Han B."/>
            <person name="Jiang C."/>
            <person name="Yin Y."/>
            <person name="Xia T."/>
            <person name="Zhang Z."/>
            <person name="Bennetzen J.L."/>
            <person name="Zhao S."/>
            <person name="Wan X."/>
        </authorList>
    </citation>
    <scope>NUCLEOTIDE SEQUENCE [LARGE SCALE GENOMIC DNA]</scope>
    <source>
        <strain evidence="3">cv. Shuchazao</strain>
        <tissue evidence="2">Leaf</tissue>
    </source>
</reference>
<dbReference type="InterPro" id="IPR001623">
    <property type="entry name" value="DnaJ_domain"/>
</dbReference>
<dbReference type="SUPFAM" id="SSF46565">
    <property type="entry name" value="Chaperone J-domain"/>
    <property type="match status" value="1"/>
</dbReference>
<dbReference type="PROSITE" id="PS50076">
    <property type="entry name" value="DNAJ_2"/>
    <property type="match status" value="1"/>
</dbReference>
<dbReference type="PANTHER" id="PTHR44137:SF57">
    <property type="entry name" value="CHAPERONE DNAJ-DOMAIN PROTEIN"/>
    <property type="match status" value="1"/>
</dbReference>
<dbReference type="STRING" id="542762.A0A4S4EDG1"/>
<keyword evidence="3" id="KW-1185">Reference proteome</keyword>
<evidence type="ECO:0000259" key="1">
    <source>
        <dbReference type="PROSITE" id="PS50076"/>
    </source>
</evidence>
<dbReference type="PANTHER" id="PTHR44137">
    <property type="entry name" value="BNAC03G44070D PROTEIN"/>
    <property type="match status" value="1"/>
</dbReference>
<proteinExistence type="predicted"/>
<accession>A0A4S4EDG1</accession>